<dbReference type="PIRSF" id="PIRSF006443">
    <property type="entry name" value="MoaB"/>
    <property type="match status" value="1"/>
</dbReference>
<dbReference type="InterPro" id="IPR001453">
    <property type="entry name" value="MoaB/Mog_dom"/>
</dbReference>
<evidence type="ECO:0000313" key="8">
    <source>
        <dbReference type="EMBL" id="XCH32621.1"/>
    </source>
</evidence>
<dbReference type="RefSeq" id="WP_353713894.1">
    <property type="nucleotide sequence ID" value="NZ_CP159307.1"/>
</dbReference>
<feature type="domain" description="MoaB/Mog" evidence="7">
    <location>
        <begin position="17"/>
        <end position="161"/>
    </location>
</feature>
<dbReference type="Gene3D" id="3.40.980.10">
    <property type="entry name" value="MoaB/Mog-like domain"/>
    <property type="match status" value="1"/>
</dbReference>
<dbReference type="Pfam" id="PF00994">
    <property type="entry name" value="MoCF_biosynth"/>
    <property type="match status" value="1"/>
</dbReference>
<dbReference type="SUPFAM" id="SSF53218">
    <property type="entry name" value="Molybdenum cofactor biosynthesis proteins"/>
    <property type="match status" value="1"/>
</dbReference>
<comment type="function">
    <text evidence="1 6">May be involved in the biosynthesis of molybdopterin.</text>
</comment>
<evidence type="ECO:0000256" key="1">
    <source>
        <dbReference type="ARBA" id="ARBA00003487"/>
    </source>
</evidence>
<keyword evidence="5 6" id="KW-0501">Molybdenum cofactor biosynthesis</keyword>
<protein>
    <recommendedName>
        <fullName evidence="4 6">Molybdenum cofactor biosynthesis protein B</fullName>
    </recommendedName>
</protein>
<dbReference type="PANTHER" id="PTHR43232:SF2">
    <property type="entry name" value="MOLYBDENUM COFACTOR BIOSYNTHESIS PROTEIN B"/>
    <property type="match status" value="1"/>
</dbReference>
<evidence type="ECO:0000259" key="7">
    <source>
        <dbReference type="SMART" id="SM00852"/>
    </source>
</evidence>
<dbReference type="GO" id="GO:0006777">
    <property type="term" value="P:Mo-molybdopterin cofactor biosynthetic process"/>
    <property type="evidence" value="ECO:0007669"/>
    <property type="project" value="UniProtKB-UniRule"/>
</dbReference>
<evidence type="ECO:0000256" key="3">
    <source>
        <dbReference type="ARBA" id="ARBA00006112"/>
    </source>
</evidence>
<evidence type="ECO:0000256" key="2">
    <source>
        <dbReference type="ARBA" id="ARBA00005046"/>
    </source>
</evidence>
<dbReference type="SMART" id="SM00852">
    <property type="entry name" value="MoCF_biosynth"/>
    <property type="match status" value="1"/>
</dbReference>
<dbReference type="InterPro" id="IPR036425">
    <property type="entry name" value="MoaB/Mog-like_dom_sf"/>
</dbReference>
<accession>A0AAU8G896</accession>
<dbReference type="CDD" id="cd00886">
    <property type="entry name" value="MogA_MoaB"/>
    <property type="match status" value="1"/>
</dbReference>
<dbReference type="GO" id="GO:0005829">
    <property type="term" value="C:cytosol"/>
    <property type="evidence" value="ECO:0007669"/>
    <property type="project" value="TreeGrafter"/>
</dbReference>
<comment type="similarity">
    <text evidence="3 6">Belongs to the MoaB/Mog family.</text>
</comment>
<dbReference type="PROSITE" id="PS01078">
    <property type="entry name" value="MOCF_BIOSYNTHESIS_1"/>
    <property type="match status" value="1"/>
</dbReference>
<dbReference type="InterPro" id="IPR008284">
    <property type="entry name" value="MoCF_biosynth_CS"/>
</dbReference>
<evidence type="ECO:0000256" key="6">
    <source>
        <dbReference type="PIRNR" id="PIRNR006443"/>
    </source>
</evidence>
<proteinExistence type="inferred from homology"/>
<evidence type="ECO:0000256" key="4">
    <source>
        <dbReference type="ARBA" id="ARBA00015262"/>
    </source>
</evidence>
<dbReference type="PANTHER" id="PTHR43232">
    <property type="entry name" value="MOLYBDENUM COFACTOR BIOSYNTHESIS PROTEIN B"/>
    <property type="match status" value="1"/>
</dbReference>
<gene>
    <name evidence="8" type="ORF">ABV300_05470</name>
</gene>
<name>A0AAU8G896_9CHLR</name>
<dbReference type="EMBL" id="CP159307">
    <property type="protein sequence ID" value="XCH32621.1"/>
    <property type="molecule type" value="Genomic_DNA"/>
</dbReference>
<organism evidence="8">
    <name type="scientific">Dehalogenimonas sp. 4OHTPN</name>
    <dbReference type="NCBI Taxonomy" id="3166643"/>
    <lineage>
        <taxon>Bacteria</taxon>
        <taxon>Bacillati</taxon>
        <taxon>Chloroflexota</taxon>
        <taxon>Dehalococcoidia</taxon>
        <taxon>Dehalococcoidales</taxon>
        <taxon>Dehalococcoidaceae</taxon>
        <taxon>Dehalogenimonas</taxon>
    </lineage>
</organism>
<reference evidence="8" key="1">
    <citation type="submission" date="2024-06" db="EMBL/GenBank/DDBJ databases">
        <title>A Novel Isolate, Dehalogenimonas sp. Strain 4OHTPN, Dechlorinates Aromatic 4 Hydroxy chlorothalonil by a Novel Reductive Dehalogenase.</title>
        <authorList>
            <person name="Liu G."/>
        </authorList>
    </citation>
    <scope>NUCLEOTIDE SEQUENCE</scope>
    <source>
        <strain evidence="8">4OHTPN</strain>
    </source>
</reference>
<dbReference type="FunFam" id="3.40.980.10:FF:000006">
    <property type="entry name" value="Molybdenum cofactor biosynthesis protein B"/>
    <property type="match status" value="1"/>
</dbReference>
<evidence type="ECO:0000256" key="5">
    <source>
        <dbReference type="ARBA" id="ARBA00023150"/>
    </source>
</evidence>
<comment type="pathway">
    <text evidence="2 6">Cofactor biosynthesis; molybdopterin biosynthesis.</text>
</comment>
<sequence>MGHIDHKAKAPKSVGCAVLTISDSRTEDTDESGRYLISALKENGHSVLGYCLLKNDAMAIKKVIAGFADDDLVKVIITTGGTGFSHRDITVETVSGLLDKEIPGFGELFRFLTWESIGTPAIMSRALGGVSSGKIILCLPGSINAVKLAAEKIILPELGHLAREAGR</sequence>
<dbReference type="AlphaFoldDB" id="A0AAU8G896"/>
<dbReference type="InterPro" id="IPR012245">
    <property type="entry name" value="MoaB"/>
</dbReference>
<dbReference type="NCBIfam" id="TIGR00177">
    <property type="entry name" value="molyb_syn"/>
    <property type="match status" value="1"/>
</dbReference>